<keyword evidence="10" id="KW-0812">Transmembrane</keyword>
<evidence type="ECO:0000256" key="8">
    <source>
        <dbReference type="PIRSR" id="PIRSR602401-1"/>
    </source>
</evidence>
<dbReference type="GeneID" id="73339879"/>
<dbReference type="Pfam" id="PF00067">
    <property type="entry name" value="p450"/>
    <property type="match status" value="1"/>
</dbReference>
<dbReference type="GO" id="GO:0016705">
    <property type="term" value="F:oxidoreductase activity, acting on paired donors, with incorporation or reduction of molecular oxygen"/>
    <property type="evidence" value="ECO:0007669"/>
    <property type="project" value="InterPro"/>
</dbReference>
<evidence type="ECO:0000313" key="11">
    <source>
        <dbReference type="EMBL" id="UQC80381.1"/>
    </source>
</evidence>
<feature type="binding site" description="axial binding residue" evidence="8">
    <location>
        <position position="500"/>
    </location>
    <ligand>
        <name>heme</name>
        <dbReference type="ChEBI" id="CHEBI:30413"/>
    </ligand>
    <ligandPart>
        <name>Fe</name>
        <dbReference type="ChEBI" id="CHEBI:18248"/>
    </ligandPart>
</feature>
<accession>A0A9Q8SP57</accession>
<gene>
    <name evidence="11" type="ORF">CLUP02_05864</name>
</gene>
<dbReference type="InterPro" id="IPR036396">
    <property type="entry name" value="Cyt_P450_sf"/>
</dbReference>
<keyword evidence="4 8" id="KW-0479">Metal-binding</keyword>
<keyword evidence="12" id="KW-1185">Reference proteome</keyword>
<dbReference type="PRINTS" id="PR00385">
    <property type="entry name" value="P450"/>
</dbReference>
<proteinExistence type="inferred from homology"/>
<dbReference type="PROSITE" id="PS00086">
    <property type="entry name" value="CYTOCHROME_P450"/>
    <property type="match status" value="1"/>
</dbReference>
<sequence length="558" mass="63202">MPGNYDARRAVVAGADISLPRIRKSPIESSGENRFVLGRLRADVSSLLDTQHRNSTPKMLSDIQPGSSRLSPFILWPLVVISLVVIGLLLQIIYNVTFHPLCKYPGPKLWAATRIPYALMGARGQTHKEILALHQYYDAEIIRVSPNELSFQHPDAMKEIMGHRKGKTEENAKDPDFTDKNHMDIISANREDHSRYRRILSNGFSAKSMQEQQPIIKSYIDLLIERLHGICSKGPVDVVAWYNYTTFDIIGDLAFGQSFGCLDKSDYHPWVKLIFTNIKMICYVNIARGFKVLEPILKAFIPKEVMKKGMSHRLFVREKVDQRVSLGTSRPDFAETMLKKGAQPMNMPEMYENANVLIVAGSETTATALSGCTYLLLTNPDKLAKLQKEIRTSFQNEDEIDLLSTAKLEYLHAVLEETLRSYPPVPVALPRITPPSGQEILGQWIPGNTTIGVAHWALYHNEKIFSKPFEFHPERWLGDPAFADDHLEALKPFHIGPRNCLGMNLAYAEMKMILAKVMWNFDLQLAAQSKNWIDHDVYLLYNKPPLMVHLTPAVKAAE</sequence>
<feature type="transmembrane region" description="Helical" evidence="10">
    <location>
        <begin position="73"/>
        <end position="94"/>
    </location>
</feature>
<evidence type="ECO:0000256" key="5">
    <source>
        <dbReference type="ARBA" id="ARBA00023002"/>
    </source>
</evidence>
<name>A0A9Q8SP57_9PEZI</name>
<keyword evidence="10" id="KW-1133">Transmembrane helix</keyword>
<dbReference type="PRINTS" id="PR00463">
    <property type="entry name" value="EP450I"/>
</dbReference>
<evidence type="ECO:0000256" key="4">
    <source>
        <dbReference type="ARBA" id="ARBA00022723"/>
    </source>
</evidence>
<dbReference type="FunFam" id="1.10.630.10:FF:000047">
    <property type="entry name" value="Cytochrome P450 monooxygenase"/>
    <property type="match status" value="1"/>
</dbReference>
<evidence type="ECO:0000256" key="1">
    <source>
        <dbReference type="ARBA" id="ARBA00001971"/>
    </source>
</evidence>
<keyword evidence="7 9" id="KW-0503">Monooxygenase</keyword>
<keyword evidence="10" id="KW-0472">Membrane</keyword>
<reference evidence="11" key="1">
    <citation type="journal article" date="2021" name="Mol. Plant Microbe Interact.">
        <title>Complete Genome Sequence of the Plant-Pathogenic Fungus Colletotrichum lupini.</title>
        <authorList>
            <person name="Baroncelli R."/>
            <person name="Pensec F."/>
            <person name="Da Lio D."/>
            <person name="Boufleur T."/>
            <person name="Vicente I."/>
            <person name="Sarrocco S."/>
            <person name="Picot A."/>
            <person name="Baraldi E."/>
            <person name="Sukno S."/>
            <person name="Thon M."/>
            <person name="Le Floch G."/>
        </authorList>
    </citation>
    <scope>NUCLEOTIDE SEQUENCE</scope>
    <source>
        <strain evidence="11">IMI 504893</strain>
    </source>
</reference>
<dbReference type="PANTHER" id="PTHR24305">
    <property type="entry name" value="CYTOCHROME P450"/>
    <property type="match status" value="1"/>
</dbReference>
<dbReference type="PANTHER" id="PTHR24305:SF210">
    <property type="entry name" value="CYTOCHROME P450 MONOOXYGENASE ASQL-RELATED"/>
    <property type="match status" value="1"/>
</dbReference>
<keyword evidence="6 8" id="KW-0408">Iron</keyword>
<evidence type="ECO:0000256" key="6">
    <source>
        <dbReference type="ARBA" id="ARBA00023004"/>
    </source>
</evidence>
<dbReference type="GO" id="GO:0020037">
    <property type="term" value="F:heme binding"/>
    <property type="evidence" value="ECO:0007669"/>
    <property type="project" value="InterPro"/>
</dbReference>
<dbReference type="InterPro" id="IPR017972">
    <property type="entry name" value="Cyt_P450_CS"/>
</dbReference>
<dbReference type="Proteomes" id="UP000830671">
    <property type="component" value="Chromosome 3"/>
</dbReference>
<dbReference type="SUPFAM" id="SSF48264">
    <property type="entry name" value="Cytochrome P450"/>
    <property type="match status" value="1"/>
</dbReference>
<evidence type="ECO:0000256" key="2">
    <source>
        <dbReference type="ARBA" id="ARBA00010617"/>
    </source>
</evidence>
<dbReference type="KEGG" id="clup:CLUP02_05864"/>
<organism evidence="11 12">
    <name type="scientific">Colletotrichum lupini</name>
    <dbReference type="NCBI Taxonomy" id="145971"/>
    <lineage>
        <taxon>Eukaryota</taxon>
        <taxon>Fungi</taxon>
        <taxon>Dikarya</taxon>
        <taxon>Ascomycota</taxon>
        <taxon>Pezizomycotina</taxon>
        <taxon>Sordariomycetes</taxon>
        <taxon>Hypocreomycetidae</taxon>
        <taxon>Glomerellales</taxon>
        <taxon>Glomerellaceae</taxon>
        <taxon>Colletotrichum</taxon>
        <taxon>Colletotrichum acutatum species complex</taxon>
    </lineage>
</organism>
<dbReference type="GO" id="GO:0009403">
    <property type="term" value="P:toxin biosynthetic process"/>
    <property type="evidence" value="ECO:0007669"/>
    <property type="project" value="UniProtKB-ARBA"/>
</dbReference>
<keyword evidence="3 8" id="KW-0349">Heme</keyword>
<keyword evidence="5 9" id="KW-0560">Oxidoreductase</keyword>
<dbReference type="RefSeq" id="XP_049142012.1">
    <property type="nucleotide sequence ID" value="XM_049284869.1"/>
</dbReference>
<evidence type="ECO:0000256" key="10">
    <source>
        <dbReference type="SAM" id="Phobius"/>
    </source>
</evidence>
<protein>
    <submittedName>
        <fullName evidence="11">Cytochrome P450</fullName>
    </submittedName>
</protein>
<comment type="similarity">
    <text evidence="2 9">Belongs to the cytochrome P450 family.</text>
</comment>
<evidence type="ECO:0000256" key="3">
    <source>
        <dbReference type="ARBA" id="ARBA00022617"/>
    </source>
</evidence>
<dbReference type="GO" id="GO:0005506">
    <property type="term" value="F:iron ion binding"/>
    <property type="evidence" value="ECO:0007669"/>
    <property type="project" value="InterPro"/>
</dbReference>
<dbReference type="CDD" id="cd11058">
    <property type="entry name" value="CYP60B-like"/>
    <property type="match status" value="1"/>
</dbReference>
<dbReference type="InterPro" id="IPR002401">
    <property type="entry name" value="Cyt_P450_E_grp-I"/>
</dbReference>
<evidence type="ECO:0000256" key="9">
    <source>
        <dbReference type="RuleBase" id="RU000461"/>
    </source>
</evidence>
<evidence type="ECO:0000256" key="7">
    <source>
        <dbReference type="ARBA" id="ARBA00023033"/>
    </source>
</evidence>
<dbReference type="InterPro" id="IPR001128">
    <property type="entry name" value="Cyt_P450"/>
</dbReference>
<dbReference type="InterPro" id="IPR050121">
    <property type="entry name" value="Cytochrome_P450_monoxygenase"/>
</dbReference>
<comment type="cofactor">
    <cofactor evidence="1 8">
        <name>heme</name>
        <dbReference type="ChEBI" id="CHEBI:30413"/>
    </cofactor>
</comment>
<dbReference type="EMBL" id="CP019475">
    <property type="protein sequence ID" value="UQC80381.1"/>
    <property type="molecule type" value="Genomic_DNA"/>
</dbReference>
<dbReference type="AlphaFoldDB" id="A0A9Q8SP57"/>
<dbReference type="GO" id="GO:0004497">
    <property type="term" value="F:monooxygenase activity"/>
    <property type="evidence" value="ECO:0007669"/>
    <property type="project" value="UniProtKB-KW"/>
</dbReference>
<dbReference type="Gene3D" id="1.10.630.10">
    <property type="entry name" value="Cytochrome P450"/>
    <property type="match status" value="1"/>
</dbReference>
<evidence type="ECO:0000313" key="12">
    <source>
        <dbReference type="Proteomes" id="UP000830671"/>
    </source>
</evidence>